<evidence type="ECO:0000256" key="1">
    <source>
        <dbReference type="SAM" id="SignalP"/>
    </source>
</evidence>
<organism evidence="3 4">
    <name type="scientific">Herbaspirillum chlorophenolicum</name>
    <dbReference type="NCBI Taxonomy" id="211589"/>
    <lineage>
        <taxon>Bacteria</taxon>
        <taxon>Pseudomonadati</taxon>
        <taxon>Pseudomonadota</taxon>
        <taxon>Betaproteobacteria</taxon>
        <taxon>Burkholderiales</taxon>
        <taxon>Oxalobacteraceae</taxon>
        <taxon>Herbaspirillum</taxon>
    </lineage>
</organism>
<accession>A0ABW8F464</accession>
<keyword evidence="1" id="KW-0732">Signal</keyword>
<evidence type="ECO:0000259" key="2">
    <source>
        <dbReference type="Pfam" id="PF05117"/>
    </source>
</evidence>
<dbReference type="EMBL" id="JBIUZV010000015">
    <property type="protein sequence ID" value="MFJ3048082.1"/>
    <property type="molecule type" value="Genomic_DNA"/>
</dbReference>
<dbReference type="InterPro" id="IPR016097">
    <property type="entry name" value="DUF695"/>
</dbReference>
<feature type="chain" id="PRO_5046520601" evidence="1">
    <location>
        <begin position="20"/>
        <end position="173"/>
    </location>
</feature>
<evidence type="ECO:0000313" key="4">
    <source>
        <dbReference type="Proteomes" id="UP001617427"/>
    </source>
</evidence>
<dbReference type="RefSeq" id="WP_402702922.1">
    <property type="nucleotide sequence ID" value="NZ_JBIUZV010000015.1"/>
</dbReference>
<evidence type="ECO:0000313" key="3">
    <source>
        <dbReference type="EMBL" id="MFJ3048082.1"/>
    </source>
</evidence>
<dbReference type="Proteomes" id="UP001617427">
    <property type="component" value="Unassembled WGS sequence"/>
</dbReference>
<comment type="caution">
    <text evidence="3">The sequence shown here is derived from an EMBL/GenBank/DDBJ whole genome shotgun (WGS) entry which is preliminary data.</text>
</comment>
<keyword evidence="4" id="KW-1185">Reference proteome</keyword>
<gene>
    <name evidence="3" type="ORF">ACIPEN_19800</name>
</gene>
<protein>
    <submittedName>
        <fullName evidence="3">DUF695 domain-containing protein</fullName>
    </submittedName>
</protein>
<proteinExistence type="predicted"/>
<name>A0ABW8F464_9BURK</name>
<feature type="domain" description="DUF695" evidence="2">
    <location>
        <begin position="26"/>
        <end position="159"/>
    </location>
</feature>
<dbReference type="Pfam" id="PF05117">
    <property type="entry name" value="DUF695"/>
    <property type="match status" value="1"/>
</dbReference>
<feature type="signal peptide" evidence="1">
    <location>
        <begin position="1"/>
        <end position="19"/>
    </location>
</feature>
<sequence length="173" mass="19028">MKKLVIALLALLTAGTLHAQTSDNAEWWSYVAAHDGKPGTTRLDMGLRRVAPVSGYPYVIVTGVGYRSSRPDGLPEPGDTGRLDAISEAVATAIGRKTRSIYAGTFIHNLEQLNYIYVIDPNGLGETVTAVYAKLCPGCEIHTEIKADAAWSTYRDFLYPDEETRRRYGLLSY</sequence>
<reference evidence="3 4" key="1">
    <citation type="submission" date="2024-10" db="EMBL/GenBank/DDBJ databases">
        <title>The Natural Products Discovery Center: Release of the First 8490 Sequenced Strains for Exploring Actinobacteria Biosynthetic Diversity.</title>
        <authorList>
            <person name="Kalkreuter E."/>
            <person name="Kautsar S.A."/>
            <person name="Yang D."/>
            <person name="Bader C.D."/>
            <person name="Teijaro C.N."/>
            <person name="Fluegel L."/>
            <person name="Davis C.M."/>
            <person name="Simpson J.R."/>
            <person name="Lauterbach L."/>
            <person name="Steele A.D."/>
            <person name="Gui C."/>
            <person name="Meng S."/>
            <person name="Li G."/>
            <person name="Viehrig K."/>
            <person name="Ye F."/>
            <person name="Su P."/>
            <person name="Kiefer A.F."/>
            <person name="Nichols A."/>
            <person name="Cepeda A.J."/>
            <person name="Yan W."/>
            <person name="Fan B."/>
            <person name="Jiang Y."/>
            <person name="Adhikari A."/>
            <person name="Zheng C.-J."/>
            <person name="Schuster L."/>
            <person name="Cowan T.M."/>
            <person name="Smanski M.J."/>
            <person name="Chevrette M.G."/>
            <person name="De Carvalho L.P.S."/>
            <person name="Shen B."/>
        </authorList>
    </citation>
    <scope>NUCLEOTIDE SEQUENCE [LARGE SCALE GENOMIC DNA]</scope>
    <source>
        <strain evidence="3 4">NPDC087045</strain>
    </source>
</reference>